<dbReference type="Pfam" id="PF00644">
    <property type="entry name" value="PARP"/>
    <property type="match status" value="1"/>
</dbReference>
<dbReference type="GO" id="GO:0005634">
    <property type="term" value="C:nucleus"/>
    <property type="evidence" value="ECO:0007669"/>
    <property type="project" value="UniProtKB-SubCell"/>
</dbReference>
<keyword evidence="6" id="KW-0539">Nucleus</keyword>
<evidence type="ECO:0000256" key="4">
    <source>
        <dbReference type="ARBA" id="ARBA00022695"/>
    </source>
</evidence>
<dbReference type="SUPFAM" id="SSF53300">
    <property type="entry name" value="vWA-like"/>
    <property type="match status" value="1"/>
</dbReference>
<evidence type="ECO:0000256" key="1">
    <source>
        <dbReference type="ARBA" id="ARBA00004123"/>
    </source>
</evidence>
<dbReference type="PANTHER" id="PTHR46530">
    <property type="entry name" value="PROTEIN MONO-ADP-RIBOSYLTRANSFERASE PARP4"/>
    <property type="match status" value="1"/>
</dbReference>
<keyword evidence="2 8" id="KW-0328">Glycosyltransferase</keyword>
<dbReference type="Pfam" id="PF26166">
    <property type="entry name" value="WGR-like_PARP4"/>
    <property type="match status" value="1"/>
</dbReference>
<dbReference type="Gene3D" id="3.40.50.410">
    <property type="entry name" value="von Willebrand factor, type A domain"/>
    <property type="match status" value="1"/>
</dbReference>
<dbReference type="InterPro" id="IPR004102">
    <property type="entry name" value="Poly(ADP-ribose)pol_reg_dom"/>
</dbReference>
<evidence type="ECO:0000259" key="13">
    <source>
        <dbReference type="PROSITE" id="PS51060"/>
    </source>
</evidence>
<dbReference type="InterPro" id="IPR058904">
    <property type="entry name" value="PARP4_MVP-ID"/>
</dbReference>
<dbReference type="PROSITE" id="PS51060">
    <property type="entry name" value="PARP_ALPHA_HD"/>
    <property type="match status" value="1"/>
</dbReference>
<feature type="domain" description="PARP alpha-helical" evidence="13">
    <location>
        <begin position="257"/>
        <end position="384"/>
    </location>
</feature>
<evidence type="ECO:0000256" key="7">
    <source>
        <dbReference type="ARBA" id="ARBA00024347"/>
    </source>
</evidence>
<dbReference type="InterPro" id="IPR036616">
    <property type="entry name" value="Poly(ADP-ribose)pol_reg_dom_sf"/>
</dbReference>
<evidence type="ECO:0000256" key="2">
    <source>
        <dbReference type="ARBA" id="ARBA00022676"/>
    </source>
</evidence>
<gene>
    <name evidence="15" type="ORF">PODLI_1B008251</name>
</gene>
<keyword evidence="5 8" id="KW-0520">NAD</keyword>
<dbReference type="GO" id="GO:0016779">
    <property type="term" value="F:nucleotidyltransferase activity"/>
    <property type="evidence" value="ECO:0007669"/>
    <property type="project" value="UniProtKB-KW"/>
</dbReference>
<dbReference type="SUPFAM" id="SSF47587">
    <property type="entry name" value="Domain of poly(ADP-ribose) polymerase"/>
    <property type="match status" value="1"/>
</dbReference>
<dbReference type="SMART" id="SM00609">
    <property type="entry name" value="VIT"/>
    <property type="match status" value="1"/>
</dbReference>
<evidence type="ECO:0000256" key="8">
    <source>
        <dbReference type="RuleBase" id="RU362114"/>
    </source>
</evidence>
<dbReference type="PROSITE" id="PS50234">
    <property type="entry name" value="VWFA"/>
    <property type="match status" value="1"/>
</dbReference>
<dbReference type="GO" id="GO:0003950">
    <property type="term" value="F:NAD+ poly-ADP-ribosyltransferase activity"/>
    <property type="evidence" value="ECO:0007669"/>
    <property type="project" value="UniProtKB-UniRule"/>
</dbReference>
<dbReference type="Pfam" id="PF26156">
    <property type="entry name" value="PARP4_MVP-ID"/>
    <property type="match status" value="1"/>
</dbReference>
<dbReference type="EC" id="2.4.2.-" evidence="8"/>
<comment type="subcellular location">
    <subcellularLocation>
        <location evidence="1">Nucleus</location>
    </subcellularLocation>
</comment>
<evidence type="ECO:0000259" key="11">
    <source>
        <dbReference type="PROSITE" id="PS50234"/>
    </source>
</evidence>
<evidence type="ECO:0000313" key="15">
    <source>
        <dbReference type="EMBL" id="CAI5773210.1"/>
    </source>
</evidence>
<dbReference type="PANTHER" id="PTHR46530:SF1">
    <property type="entry name" value="PROTEIN MONO-ADP-RIBOSYLTRANSFERASE PARP4"/>
    <property type="match status" value="1"/>
</dbReference>
<dbReference type="InterPro" id="IPR058905">
    <property type="entry name" value="WGR-like_PARP4"/>
</dbReference>
<dbReference type="PROSITE" id="PS51468">
    <property type="entry name" value="VIT"/>
    <property type="match status" value="1"/>
</dbReference>
<feature type="compositionally biased region" description="Basic and acidic residues" evidence="9">
    <location>
        <begin position="123"/>
        <end position="133"/>
    </location>
</feature>
<accession>A0AA35K7Q7</accession>
<evidence type="ECO:0000256" key="5">
    <source>
        <dbReference type="ARBA" id="ARBA00023027"/>
    </source>
</evidence>
<reference evidence="15" key="1">
    <citation type="submission" date="2022-12" db="EMBL/GenBank/DDBJ databases">
        <authorList>
            <person name="Alioto T."/>
            <person name="Alioto T."/>
            <person name="Gomez Garrido J."/>
        </authorList>
    </citation>
    <scope>NUCLEOTIDE SEQUENCE</scope>
</reference>
<evidence type="ECO:0000259" key="14">
    <source>
        <dbReference type="PROSITE" id="PS51468"/>
    </source>
</evidence>
<evidence type="ECO:0000313" key="16">
    <source>
        <dbReference type="Proteomes" id="UP001178461"/>
    </source>
</evidence>
<dbReference type="PROSITE" id="PS50172">
    <property type="entry name" value="BRCT"/>
    <property type="match status" value="1"/>
</dbReference>
<name>A0AA35K7Q7_9SAUR</name>
<feature type="region of interest" description="Disordered" evidence="9">
    <location>
        <begin position="98"/>
        <end position="154"/>
    </location>
</feature>
<dbReference type="SUPFAM" id="SSF56399">
    <property type="entry name" value="ADP-ribosylation"/>
    <property type="match status" value="1"/>
</dbReference>
<proteinExistence type="inferred from homology"/>
<comment type="similarity">
    <text evidence="7">Belongs to the ARTD/PARP family.</text>
</comment>
<keyword evidence="3 8" id="KW-0808">Transferase</keyword>
<keyword evidence="16" id="KW-1185">Reference proteome</keyword>
<dbReference type="CDD" id="cd00198">
    <property type="entry name" value="vWFA"/>
    <property type="match status" value="1"/>
</dbReference>
<organism evidence="15 16">
    <name type="scientific">Podarcis lilfordi</name>
    <name type="common">Lilford's wall lizard</name>
    <dbReference type="NCBI Taxonomy" id="74358"/>
    <lineage>
        <taxon>Eukaryota</taxon>
        <taxon>Metazoa</taxon>
        <taxon>Chordata</taxon>
        <taxon>Craniata</taxon>
        <taxon>Vertebrata</taxon>
        <taxon>Euteleostomi</taxon>
        <taxon>Lepidosauria</taxon>
        <taxon>Squamata</taxon>
        <taxon>Bifurcata</taxon>
        <taxon>Unidentata</taxon>
        <taxon>Episquamata</taxon>
        <taxon>Laterata</taxon>
        <taxon>Lacertibaenia</taxon>
        <taxon>Lacertidae</taxon>
        <taxon>Podarcis</taxon>
    </lineage>
</organism>
<dbReference type="InterPro" id="IPR036465">
    <property type="entry name" value="vWFA_dom_sf"/>
</dbReference>
<evidence type="ECO:0000259" key="12">
    <source>
        <dbReference type="PROSITE" id="PS51059"/>
    </source>
</evidence>
<dbReference type="Gene3D" id="3.90.228.10">
    <property type="match status" value="1"/>
</dbReference>
<dbReference type="InterPro" id="IPR012317">
    <property type="entry name" value="Poly(ADP-ribose)pol_cat_dom"/>
</dbReference>
<feature type="domain" description="VWFA" evidence="11">
    <location>
        <begin position="888"/>
        <end position="1060"/>
    </location>
</feature>
<keyword evidence="4" id="KW-0548">Nucleotidyltransferase</keyword>
<feature type="domain" description="BRCT" evidence="10">
    <location>
        <begin position="1"/>
        <end position="94"/>
    </location>
</feature>
<dbReference type="Pfam" id="PF08487">
    <property type="entry name" value="VIT"/>
    <property type="match status" value="1"/>
</dbReference>
<evidence type="ECO:0000259" key="10">
    <source>
        <dbReference type="PROSITE" id="PS50172"/>
    </source>
</evidence>
<dbReference type="InterPro" id="IPR001357">
    <property type="entry name" value="BRCT_dom"/>
</dbReference>
<evidence type="ECO:0000256" key="6">
    <source>
        <dbReference type="ARBA" id="ARBA00023242"/>
    </source>
</evidence>
<dbReference type="SMART" id="SM00292">
    <property type="entry name" value="BRCT"/>
    <property type="match status" value="1"/>
</dbReference>
<feature type="domain" description="VIT" evidence="14">
    <location>
        <begin position="618"/>
        <end position="746"/>
    </location>
</feature>
<dbReference type="InterPro" id="IPR013694">
    <property type="entry name" value="VIT"/>
</dbReference>
<dbReference type="Pfam" id="PF00092">
    <property type="entry name" value="VWA"/>
    <property type="match status" value="1"/>
</dbReference>
<sequence length="1804" mass="200493">MTVKIFANCVFFVKVKKLSVLEKSRLNGCIKENGGQIKFVLNHECTHIVTDDANALSSIHLKAVKKYQLPIVGADFIWNSVKERRLLQADDYEAQQSWRENSHGLESSSEDELLSDHSSGVYGDDHLEKRTPGKNEWNSSKAHDNSNVGELRSNNDENVPYFPEGFVVAKYDVLEQVTAPGRYVVVELQCSQQHCDYPFRISARYSQLEGKEFKKRFLPARTSEEARMVYELCTANLKNENYQFKEDFPHEVEYLASEKLQEVLIAEATNSSSLPETVSKFVELIWIEALGHLTPLLAKPVTELSLNDVSRAEGILLRARKALDELESPKEKMEIMSEFYKIIPHKIMDYDVTRKLLSTKHSLCQLIRDMLNVHETNMSIPNPPSLSKYRALRCRICPVFGEEFQDIEEKMDQYTGEHPVEVLEIYRVGRMMEVAAFESHLGNVQSLYHASSVHNFVGILSRGLLLPKIVVEEHGVERTDCGHLGSGIYFSDSISACINYSWPNRTDGTRLLLICDVALGKCFETGHMDSSLTAAPAGYDSVHGLARKKGKLRKGRDFKDDEFVVYRASQVKIKYVVKFSLAGDKVKEFHPEIQDVLPSLEHQPQPEDYQMPSKNLLNNVTAGLLDRSGNPIPLKGLHIKGRIVDFVAEVVVFQVYENQSDSPIEAKYVFPLDDTAAVCGFEAFIKGKHIIGKVKEKEKAHREYREAISQGHGAYLMDQDAPDIFTVSVGNLPPSTKVLIKITYITELSYENECLAFHLPAAVAPWQQDKALNENTQDSVRKVSIRQVGTKPGGFSLEMSVEMPFEIKHISSWTHQLEIKNTDCKAVVRTVDNSFLDTSGFAMEILIGDVHLPRMWVEKHPGNETEACMLVFQPEFESALDPLSTSGETVICLDCSNSMGGSTFQQAKQIALYALELCTFTTRNISVIRFGTSFEEFPFNPKPHMADLAALKNFIISATASMGNSDIWKVLHYLSLLYPSKSRRNILLISDGHIQNEGTTLQILKKNTHHTRIFTCGVGPAANRHMLRSLAQYGAGAFEYFDAKSKYNWERKMKSQTSRMSSLGCNAVSIKWQQFDFDAPELMYAPAQIQSLFNHDRLLIYGFISHCTQATLNALIDDKELQTVVSTTELQKTTGTMLHKLAARAFIRDYEQGILDEDETEHEMKKQLLKSQIIELSLKNSIVTQFTSFVAIEKRDTNEDQTADTLDVLELVAKMDVDILPYMEYQSKGQTAPCESLSFSSRASIVEEEGIGFEEEVIDREPMLDFHLAEDLGVYEEVAIEKEEIEFVEKTKKKRRKMKSVVSMADHVPEAFQDESGYMSAAPPLRMSFLKKQPKKAVPRTEAENLSMSVLEEFTGGTPAGGMSGCLLSSDLKVPSPPIAGSKLEGSSSGFGFGIQNSAPISALPPPPPSPLYGNIRKFGSPATGLIGSAFGSPAFGLPAAAQFGSQAVPQAPISTASPLPPLTGGIPNTLAFGSSAAGLFGSISSPSLGSQAIPQAPVSTAAAPPPPLPRGSLNMFASGPPATGPFGSIFGSPATGPFGSTFGSPATGSFDSQAIPQSFSLREFDMLQQKDPFLLPALPPKRVQALKLSLAPGKAFAQGSAQESVSPLRRVPEMQCSKETSEASHKMHYSLQGNTLLEMHKMKRHQSFPAQKPLRVVSWPQLFKLQDQDGFWQLIPELGTLLDFDVDYFVNVSLAKKGINSLGPKGKEKLLRLIATLLVLQVIRFKQLEGLVFRSLTTLNDSPPSWAFEPVKKAVEWARRTEREFPAICQRLDLGKDWDFATKKLLHIEEIGIGITVVSPPHI</sequence>
<dbReference type="InterPro" id="IPR036420">
    <property type="entry name" value="BRCT_dom_sf"/>
</dbReference>
<dbReference type="SUPFAM" id="SSF52113">
    <property type="entry name" value="BRCT domain"/>
    <property type="match status" value="1"/>
</dbReference>
<evidence type="ECO:0000256" key="9">
    <source>
        <dbReference type="SAM" id="MobiDB-lite"/>
    </source>
</evidence>
<dbReference type="Proteomes" id="UP001178461">
    <property type="component" value="Chromosome 4"/>
</dbReference>
<feature type="compositionally biased region" description="Polar residues" evidence="9">
    <location>
        <begin position="136"/>
        <end position="148"/>
    </location>
</feature>
<dbReference type="InterPro" id="IPR002035">
    <property type="entry name" value="VWF_A"/>
</dbReference>
<evidence type="ECO:0000256" key="3">
    <source>
        <dbReference type="ARBA" id="ARBA00022679"/>
    </source>
</evidence>
<dbReference type="InterPro" id="IPR031273">
    <property type="entry name" value="PARP4"/>
</dbReference>
<dbReference type="SMART" id="SM00327">
    <property type="entry name" value="VWA"/>
    <property type="match status" value="1"/>
</dbReference>
<dbReference type="Gene3D" id="3.40.50.10190">
    <property type="entry name" value="BRCT domain"/>
    <property type="match status" value="1"/>
</dbReference>
<dbReference type="EMBL" id="OX395129">
    <property type="protein sequence ID" value="CAI5773210.1"/>
    <property type="molecule type" value="Genomic_DNA"/>
</dbReference>
<dbReference type="GO" id="GO:0005737">
    <property type="term" value="C:cytoplasm"/>
    <property type="evidence" value="ECO:0007669"/>
    <property type="project" value="TreeGrafter"/>
</dbReference>
<dbReference type="Pfam" id="PF00533">
    <property type="entry name" value="BRCT"/>
    <property type="match status" value="1"/>
</dbReference>
<protein>
    <recommendedName>
        <fullName evidence="8">Poly [ADP-ribose] polymerase</fullName>
        <shortName evidence="8">PARP</shortName>
        <ecNumber evidence="8">2.4.2.-</ecNumber>
    </recommendedName>
</protein>
<dbReference type="PROSITE" id="PS51059">
    <property type="entry name" value="PARP_CATALYTIC"/>
    <property type="match status" value="1"/>
</dbReference>
<feature type="domain" description="PARP catalytic" evidence="12">
    <location>
        <begin position="383"/>
        <end position="588"/>
    </location>
</feature>